<name>A0AAQ3QN10_9LILI</name>
<keyword evidence="5" id="KW-1133">Transmembrane helix</keyword>
<evidence type="ECO:0000256" key="3">
    <source>
        <dbReference type="ARBA" id="ARBA00023180"/>
    </source>
</evidence>
<feature type="region of interest" description="Disordered" evidence="4">
    <location>
        <begin position="135"/>
        <end position="175"/>
    </location>
</feature>
<feature type="domain" description="Phytocyanin" evidence="7">
    <location>
        <begin position="27"/>
        <end position="128"/>
    </location>
</feature>
<dbReference type="EMBL" id="CP136896">
    <property type="protein sequence ID" value="WOL15211.1"/>
    <property type="molecule type" value="Genomic_DNA"/>
</dbReference>
<keyword evidence="1" id="KW-0479">Metal-binding</keyword>
<dbReference type="GO" id="GO:0009055">
    <property type="term" value="F:electron transfer activity"/>
    <property type="evidence" value="ECO:0007669"/>
    <property type="project" value="InterPro"/>
</dbReference>
<evidence type="ECO:0000256" key="5">
    <source>
        <dbReference type="SAM" id="Phobius"/>
    </source>
</evidence>
<feature type="signal peptide" evidence="6">
    <location>
        <begin position="1"/>
        <end position="26"/>
    </location>
</feature>
<feature type="transmembrane region" description="Helical" evidence="5">
    <location>
        <begin position="184"/>
        <end position="203"/>
    </location>
</feature>
<dbReference type="InterPro" id="IPR003245">
    <property type="entry name" value="Phytocyanin_dom"/>
</dbReference>
<evidence type="ECO:0000259" key="7">
    <source>
        <dbReference type="PROSITE" id="PS51485"/>
    </source>
</evidence>
<keyword evidence="3" id="KW-0325">Glycoprotein</keyword>
<dbReference type="AlphaFoldDB" id="A0AAQ3QN10"/>
<proteinExistence type="predicted"/>
<dbReference type="GO" id="GO:0046872">
    <property type="term" value="F:metal ion binding"/>
    <property type="evidence" value="ECO:0007669"/>
    <property type="project" value="UniProtKB-KW"/>
</dbReference>
<gene>
    <name evidence="8" type="ORF">Cni_G23992</name>
</gene>
<accession>A0AAQ3QN10</accession>
<evidence type="ECO:0000313" key="9">
    <source>
        <dbReference type="Proteomes" id="UP001327560"/>
    </source>
</evidence>
<keyword evidence="5" id="KW-0472">Membrane</keyword>
<evidence type="ECO:0000256" key="4">
    <source>
        <dbReference type="SAM" id="MobiDB-lite"/>
    </source>
</evidence>
<organism evidence="8 9">
    <name type="scientific">Canna indica</name>
    <name type="common">Indian-shot</name>
    <dbReference type="NCBI Taxonomy" id="4628"/>
    <lineage>
        <taxon>Eukaryota</taxon>
        <taxon>Viridiplantae</taxon>
        <taxon>Streptophyta</taxon>
        <taxon>Embryophyta</taxon>
        <taxon>Tracheophyta</taxon>
        <taxon>Spermatophyta</taxon>
        <taxon>Magnoliopsida</taxon>
        <taxon>Liliopsida</taxon>
        <taxon>Zingiberales</taxon>
        <taxon>Cannaceae</taxon>
        <taxon>Canna</taxon>
    </lineage>
</organism>
<dbReference type="PROSITE" id="PS51485">
    <property type="entry name" value="PHYTOCYANIN"/>
    <property type="match status" value="1"/>
</dbReference>
<dbReference type="GO" id="GO:0005886">
    <property type="term" value="C:plasma membrane"/>
    <property type="evidence" value="ECO:0007669"/>
    <property type="project" value="TreeGrafter"/>
</dbReference>
<dbReference type="PROSITE" id="PS00196">
    <property type="entry name" value="COPPER_BLUE"/>
    <property type="match status" value="1"/>
</dbReference>
<keyword evidence="5" id="KW-0812">Transmembrane</keyword>
<keyword evidence="2" id="KW-0186">Copper</keyword>
<dbReference type="SUPFAM" id="SSF49503">
    <property type="entry name" value="Cupredoxins"/>
    <property type="match status" value="1"/>
</dbReference>
<feature type="chain" id="PRO_5042853524" evidence="6">
    <location>
        <begin position="27"/>
        <end position="205"/>
    </location>
</feature>
<dbReference type="FunFam" id="2.60.40.420:FF:000003">
    <property type="entry name" value="Blue copper"/>
    <property type="match status" value="1"/>
</dbReference>
<dbReference type="Pfam" id="PF02298">
    <property type="entry name" value="Cu_bind_like"/>
    <property type="match status" value="1"/>
</dbReference>
<dbReference type="PANTHER" id="PTHR33021:SF339">
    <property type="entry name" value="OS07G0570600 PROTEIN"/>
    <property type="match status" value="1"/>
</dbReference>
<evidence type="ECO:0000256" key="1">
    <source>
        <dbReference type="ARBA" id="ARBA00022723"/>
    </source>
</evidence>
<evidence type="ECO:0000313" key="8">
    <source>
        <dbReference type="EMBL" id="WOL15211.1"/>
    </source>
</evidence>
<evidence type="ECO:0000256" key="2">
    <source>
        <dbReference type="ARBA" id="ARBA00023008"/>
    </source>
</evidence>
<dbReference type="InterPro" id="IPR039391">
    <property type="entry name" value="Phytocyanin-like"/>
</dbReference>
<reference evidence="8 9" key="1">
    <citation type="submission" date="2023-10" db="EMBL/GenBank/DDBJ databases">
        <title>Chromosome-scale genome assembly provides insights into flower coloration mechanisms of Canna indica.</title>
        <authorList>
            <person name="Li C."/>
        </authorList>
    </citation>
    <scope>NUCLEOTIDE SEQUENCE [LARGE SCALE GENOMIC DNA]</scope>
    <source>
        <tissue evidence="8">Flower</tissue>
    </source>
</reference>
<sequence>MEKKAMVVGMSLAFFLLVAAVGLTEGAVYTVGDSKGWTIMNMPNYTAWTSSKTFKVGDTIVFVYNKQFHNVIQVSKADYGGCSGSSPLATYITGNDSITIKTKGHYYFICGFPGHCDAGQKVDINVAKASSAAPSMAPTGLPPSTGPSASSPATGAGGATGSRGVVAPTPAPKANAGTRAVSRLLPAVLLAVFSFAAVCGGLLRQ</sequence>
<keyword evidence="6" id="KW-0732">Signal</keyword>
<evidence type="ECO:0000256" key="6">
    <source>
        <dbReference type="SAM" id="SignalP"/>
    </source>
</evidence>
<keyword evidence="9" id="KW-1185">Reference proteome</keyword>
<protein>
    <submittedName>
        <fullName evidence="8">Mavicyanin</fullName>
    </submittedName>
</protein>
<dbReference type="PANTHER" id="PTHR33021">
    <property type="entry name" value="BLUE COPPER PROTEIN"/>
    <property type="match status" value="1"/>
</dbReference>
<dbReference type="InterPro" id="IPR008972">
    <property type="entry name" value="Cupredoxin"/>
</dbReference>
<dbReference type="Proteomes" id="UP001327560">
    <property type="component" value="Chromosome 7"/>
</dbReference>
<dbReference type="Gene3D" id="2.60.40.420">
    <property type="entry name" value="Cupredoxins - blue copper proteins"/>
    <property type="match status" value="1"/>
</dbReference>
<dbReference type="InterPro" id="IPR028871">
    <property type="entry name" value="BlueCu_1_BS"/>
</dbReference>